<evidence type="ECO:0000256" key="1">
    <source>
        <dbReference type="SAM" id="Phobius"/>
    </source>
</evidence>
<evidence type="ECO:0000313" key="2">
    <source>
        <dbReference type="EMBL" id="KLU67862.1"/>
    </source>
</evidence>
<sequence>MIFASFIVYVIVFSLLLSFPSFRNKKRSSSIVKLLVIPIFLGALVVILKIIKVYFVYKFLIILFISVLILLSYWQWGGQFRRWWR</sequence>
<feature type="transmembrane region" description="Helical" evidence="1">
    <location>
        <begin position="57"/>
        <end position="76"/>
    </location>
</feature>
<accession>A0A0J1FX18</accession>
<reference evidence="2 3" key="1">
    <citation type="submission" date="2015-06" db="EMBL/GenBank/DDBJ databases">
        <title>Draft genome of the moderately acidophilic sulfate reducer Candidatus Desulfosporosinus acididurans strain M1.</title>
        <authorList>
            <person name="Poehlein A."/>
            <person name="Petzsch P."/>
            <person name="Johnson B.D."/>
            <person name="Schloemann M."/>
            <person name="Daniel R."/>
            <person name="Muehling M."/>
        </authorList>
    </citation>
    <scope>NUCLEOTIDE SEQUENCE [LARGE SCALE GENOMIC DNA]</scope>
    <source>
        <strain evidence="2 3">M1</strain>
    </source>
</reference>
<dbReference type="EMBL" id="LDZY01000001">
    <property type="protein sequence ID" value="KLU67862.1"/>
    <property type="molecule type" value="Genomic_DNA"/>
</dbReference>
<dbReference type="Proteomes" id="UP000036356">
    <property type="component" value="Unassembled WGS sequence"/>
</dbReference>
<name>A0A0J1FX18_9FIRM</name>
<organism evidence="2 3">
    <name type="scientific">Desulfosporosinus acididurans</name>
    <dbReference type="NCBI Taxonomy" id="476652"/>
    <lineage>
        <taxon>Bacteria</taxon>
        <taxon>Bacillati</taxon>
        <taxon>Bacillota</taxon>
        <taxon>Clostridia</taxon>
        <taxon>Eubacteriales</taxon>
        <taxon>Desulfitobacteriaceae</taxon>
        <taxon>Desulfosporosinus</taxon>
    </lineage>
</organism>
<comment type="caution">
    <text evidence="2">The sequence shown here is derived from an EMBL/GenBank/DDBJ whole genome shotgun (WGS) entry which is preliminary data.</text>
</comment>
<dbReference type="AlphaFoldDB" id="A0A0J1FX18"/>
<dbReference type="PATRIC" id="fig|476652.3.peg.267"/>
<protein>
    <submittedName>
        <fullName evidence="2">Uncharacterized protein</fullName>
    </submittedName>
</protein>
<evidence type="ECO:0000313" key="3">
    <source>
        <dbReference type="Proteomes" id="UP000036356"/>
    </source>
</evidence>
<gene>
    <name evidence="2" type="ORF">DEAC_c02690</name>
</gene>
<feature type="transmembrane region" description="Helical" evidence="1">
    <location>
        <begin position="6"/>
        <end position="22"/>
    </location>
</feature>
<keyword evidence="1" id="KW-0812">Transmembrane</keyword>
<keyword evidence="1" id="KW-1133">Transmembrane helix</keyword>
<keyword evidence="3" id="KW-1185">Reference proteome</keyword>
<keyword evidence="1" id="KW-0472">Membrane</keyword>
<proteinExistence type="predicted"/>
<feature type="transmembrane region" description="Helical" evidence="1">
    <location>
        <begin position="34"/>
        <end position="51"/>
    </location>
</feature>